<evidence type="ECO:0000313" key="2">
    <source>
        <dbReference type="Proteomes" id="UP001489719"/>
    </source>
</evidence>
<dbReference type="Proteomes" id="UP001489719">
    <property type="component" value="Unassembled WGS sequence"/>
</dbReference>
<reference evidence="2" key="1">
    <citation type="journal article" date="2024" name="Front. Bioeng. Biotechnol.">
        <title>Genome-scale model development and genomic sequencing of the oleaginous clade Lipomyces.</title>
        <authorList>
            <person name="Czajka J.J."/>
            <person name="Han Y."/>
            <person name="Kim J."/>
            <person name="Mondo S.J."/>
            <person name="Hofstad B.A."/>
            <person name="Robles A."/>
            <person name="Haridas S."/>
            <person name="Riley R."/>
            <person name="LaButti K."/>
            <person name="Pangilinan J."/>
            <person name="Andreopoulos W."/>
            <person name="Lipzen A."/>
            <person name="Yan J."/>
            <person name="Wang M."/>
            <person name="Ng V."/>
            <person name="Grigoriev I.V."/>
            <person name="Spatafora J.W."/>
            <person name="Magnuson J.K."/>
            <person name="Baker S.E."/>
            <person name="Pomraning K.R."/>
        </authorList>
    </citation>
    <scope>NUCLEOTIDE SEQUENCE [LARGE SCALE GENOMIC DNA]</scope>
    <source>
        <strain evidence="2">CBS 10300</strain>
    </source>
</reference>
<accession>A0ACC3TTC7</accession>
<evidence type="ECO:0000313" key="1">
    <source>
        <dbReference type="EMBL" id="KAK9324132.1"/>
    </source>
</evidence>
<proteinExistence type="predicted"/>
<organism evidence="1 2">
    <name type="scientific">Lipomyces orientalis</name>
    <dbReference type="NCBI Taxonomy" id="1233043"/>
    <lineage>
        <taxon>Eukaryota</taxon>
        <taxon>Fungi</taxon>
        <taxon>Dikarya</taxon>
        <taxon>Ascomycota</taxon>
        <taxon>Saccharomycotina</taxon>
        <taxon>Lipomycetes</taxon>
        <taxon>Lipomycetales</taxon>
        <taxon>Lipomycetaceae</taxon>
        <taxon>Lipomyces</taxon>
    </lineage>
</organism>
<gene>
    <name evidence="1" type="ORF">V1517DRAFT_318326</name>
</gene>
<protein>
    <submittedName>
        <fullName evidence="1">Uncharacterized protein</fullName>
    </submittedName>
</protein>
<keyword evidence="2" id="KW-1185">Reference proteome</keyword>
<comment type="caution">
    <text evidence="1">The sequence shown here is derived from an EMBL/GenBank/DDBJ whole genome shotgun (WGS) entry which is preliminary data.</text>
</comment>
<name>A0ACC3TTC7_9ASCO</name>
<sequence>MRLSIVFLLLAILCSSAFVAAWSEKDHEIFRLKEELEKHEGKGTTFYSFLELETGPGSTSDQITKAYRKRSRQLHPDKNPSKEATDRFARLGLIANILRGAEKDRYDFFLQKGFPRWKGTGYYYARFRPGLFTVIIFLYLISSGAHYVILNITANNERARMQRYISECKAQAWPNGFPPADSSKRKIMYENGKVFMVYPDGTVWIVDSESNEEYLLDVNEVELATWRKTILFRLPIWLWDISIGRYIKFPAKGEPNGNAKKSRQPKTTNGTEEPAKRSVQGGVKKKVLDDGKVVGEASNVAGGRRRRRK</sequence>
<dbReference type="EMBL" id="MU970053">
    <property type="protein sequence ID" value="KAK9324132.1"/>
    <property type="molecule type" value="Genomic_DNA"/>
</dbReference>